<evidence type="ECO:0000313" key="3">
    <source>
        <dbReference type="Proteomes" id="UP000501812"/>
    </source>
</evidence>
<dbReference type="KEGG" id="luo:HHL09_07610"/>
<dbReference type="RefSeq" id="WP_169453968.1">
    <property type="nucleotide sequence ID" value="NZ_CP051774.1"/>
</dbReference>
<protein>
    <submittedName>
        <fullName evidence="2">Phospholipase D family protein</fullName>
    </submittedName>
</protein>
<dbReference type="Pfam" id="PF13091">
    <property type="entry name" value="PLDc_2"/>
    <property type="match status" value="2"/>
</dbReference>
<keyword evidence="3" id="KW-1185">Reference proteome</keyword>
<dbReference type="PANTHER" id="PTHR21248:SF12">
    <property type="entry name" value="CARDIOLIPIN SYNTHASE C"/>
    <property type="match status" value="1"/>
</dbReference>
<gene>
    <name evidence="2" type="ORF">HHL09_07610</name>
</gene>
<dbReference type="PROSITE" id="PS50035">
    <property type="entry name" value="PLD"/>
    <property type="match status" value="2"/>
</dbReference>
<dbReference type="InterPro" id="IPR025202">
    <property type="entry name" value="PLD-like_dom"/>
</dbReference>
<dbReference type="SUPFAM" id="SSF56024">
    <property type="entry name" value="Phospholipase D/nuclease"/>
    <property type="match status" value="2"/>
</dbReference>
<dbReference type="InterPro" id="IPR001736">
    <property type="entry name" value="PLipase_D/transphosphatidylase"/>
</dbReference>
<dbReference type="Gene3D" id="3.30.870.10">
    <property type="entry name" value="Endonuclease Chain A"/>
    <property type="match status" value="2"/>
</dbReference>
<dbReference type="GO" id="GO:0032049">
    <property type="term" value="P:cardiolipin biosynthetic process"/>
    <property type="evidence" value="ECO:0007669"/>
    <property type="project" value="UniProtKB-ARBA"/>
</dbReference>
<dbReference type="Proteomes" id="UP000501812">
    <property type="component" value="Chromosome"/>
</dbReference>
<dbReference type="PROSITE" id="PS51257">
    <property type="entry name" value="PROKAR_LIPOPROTEIN"/>
    <property type="match status" value="1"/>
</dbReference>
<feature type="domain" description="PLD phosphodiesterase" evidence="1">
    <location>
        <begin position="163"/>
        <end position="190"/>
    </location>
</feature>
<dbReference type="GO" id="GO:0030572">
    <property type="term" value="F:phosphatidyltransferase activity"/>
    <property type="evidence" value="ECO:0007669"/>
    <property type="project" value="UniProtKB-ARBA"/>
</dbReference>
<dbReference type="PANTHER" id="PTHR21248">
    <property type="entry name" value="CARDIOLIPIN SYNTHASE"/>
    <property type="match status" value="1"/>
</dbReference>
<accession>A0A858RG18</accession>
<name>A0A858RG18_9BACT</name>
<dbReference type="AlphaFoldDB" id="A0A858RG18"/>
<proteinExistence type="predicted"/>
<evidence type="ECO:0000313" key="2">
    <source>
        <dbReference type="EMBL" id="QJE95655.1"/>
    </source>
</evidence>
<reference evidence="2 3" key="1">
    <citation type="submission" date="2020-04" db="EMBL/GenBank/DDBJ databases">
        <title>Luteolibacter sp. G-1-1-1 isolated from soil.</title>
        <authorList>
            <person name="Dahal R.H."/>
        </authorList>
    </citation>
    <scope>NUCLEOTIDE SEQUENCE [LARGE SCALE GENOMIC DNA]</scope>
    <source>
        <strain evidence="2 3">G-1-1-1</strain>
    </source>
</reference>
<sequence length="503" mass="55059">MTSSIRLIVLAATVLLGACTGLPKTEGRARSHAIPARAGTELDRVAVSFAAAHPRSSGFHPLGKGSDALDARLGLAGVAEQTLDVQYYIWRNDDSGRKVLASLKAAAARGVRVRILIDDLGTSADDNILLAIDSHPGVEVRLFNPIASRSARLLGTVFDFGRVNRRMHNKAFVADNRIAIIGGRNIGDEYFDAHGQTNFADFDVAAIGPVVREVSASFDEYWNSSSSIDIATLTRRVAKPEHQAALLAALPKADSGKNFTRKLRRGEVRFFPGRATVVADDPAKVRASAHATETHLAPKLRELTGVTRREMLIVSPYFVPGKAGVAELVRLRSRGVRVVILTNSLASTDVAAVHSAYKKYRKPMLRAGVELYENKPSGTWERNAPHHFGGSSPSSDASLHAKTFTFDRSRMFVGSMNLDPRSIRLNTEIGILLESPELAASFTNIVLKELDQNAYRLALEGERIIWISNENGKEVRFFHDPRTTAWQRLTVRFLGLLPIEGQL</sequence>
<dbReference type="CDD" id="cd09111">
    <property type="entry name" value="PLDc_ymdC_like_1"/>
    <property type="match status" value="1"/>
</dbReference>
<dbReference type="CDD" id="cd09113">
    <property type="entry name" value="PLDc_ymdC_like_2"/>
    <property type="match status" value="1"/>
</dbReference>
<feature type="domain" description="PLD phosphodiesterase" evidence="1">
    <location>
        <begin position="395"/>
        <end position="422"/>
    </location>
</feature>
<evidence type="ECO:0000259" key="1">
    <source>
        <dbReference type="PROSITE" id="PS50035"/>
    </source>
</evidence>
<dbReference type="EMBL" id="CP051774">
    <property type="protein sequence ID" value="QJE95655.1"/>
    <property type="molecule type" value="Genomic_DNA"/>
</dbReference>
<dbReference type="SMART" id="SM00155">
    <property type="entry name" value="PLDc"/>
    <property type="match status" value="2"/>
</dbReference>
<organism evidence="2 3">
    <name type="scientific">Luteolibacter luteus</name>
    <dbReference type="NCBI Taxonomy" id="2728835"/>
    <lineage>
        <taxon>Bacteria</taxon>
        <taxon>Pseudomonadati</taxon>
        <taxon>Verrucomicrobiota</taxon>
        <taxon>Verrucomicrobiia</taxon>
        <taxon>Verrucomicrobiales</taxon>
        <taxon>Verrucomicrobiaceae</taxon>
        <taxon>Luteolibacter</taxon>
    </lineage>
</organism>